<dbReference type="InterPro" id="IPR020846">
    <property type="entry name" value="MFS_dom"/>
</dbReference>
<reference evidence="9 11" key="2">
    <citation type="submission" date="2018-06" db="EMBL/GenBank/DDBJ databases">
        <authorList>
            <consortium name="Pathogen Informatics"/>
            <person name="Doyle S."/>
        </authorList>
    </citation>
    <scope>NUCLEOTIDE SEQUENCE [LARGE SCALE GENOMIC DNA]</scope>
    <source>
        <strain evidence="9 11">NCTC12376</strain>
    </source>
</reference>
<accession>A0A378KXS3</accession>
<evidence type="ECO:0000313" key="8">
    <source>
        <dbReference type="EMBL" id="KTD49249.1"/>
    </source>
</evidence>
<feature type="transmembrane region" description="Helical" evidence="6">
    <location>
        <begin position="211"/>
        <end position="236"/>
    </location>
</feature>
<feature type="transmembrane region" description="Helical" evidence="6">
    <location>
        <begin position="277"/>
        <end position="298"/>
    </location>
</feature>
<name>A0A378KXS3_9GAMM</name>
<dbReference type="InterPro" id="IPR036259">
    <property type="entry name" value="MFS_trans_sf"/>
</dbReference>
<dbReference type="EMBL" id="UGOW01000001">
    <property type="protein sequence ID" value="STY19345.1"/>
    <property type="molecule type" value="Genomic_DNA"/>
</dbReference>
<feature type="transmembrane region" description="Helical" evidence="6">
    <location>
        <begin position="73"/>
        <end position="90"/>
    </location>
</feature>
<feature type="transmembrane region" description="Helical" evidence="6">
    <location>
        <begin position="131"/>
        <end position="149"/>
    </location>
</feature>
<feature type="transmembrane region" description="Helical" evidence="6">
    <location>
        <begin position="96"/>
        <end position="119"/>
    </location>
</feature>
<reference evidence="8 10" key="1">
    <citation type="submission" date="2015-11" db="EMBL/GenBank/DDBJ databases">
        <title>Genomic analysis of 38 Legionella species identifies large and diverse effector repertoires.</title>
        <authorList>
            <person name="Burstein D."/>
            <person name="Amaro F."/>
            <person name="Zusman T."/>
            <person name="Lifshitz Z."/>
            <person name="Cohen O."/>
            <person name="Gilbert J.A."/>
            <person name="Pupko T."/>
            <person name="Shuman H.A."/>
            <person name="Segal G."/>
        </authorList>
    </citation>
    <scope>NUCLEOTIDE SEQUENCE [LARGE SCALE GENOMIC DNA]</scope>
    <source>
        <strain evidence="8 10">ATCC 49507</strain>
    </source>
</reference>
<dbReference type="SUPFAM" id="SSF103473">
    <property type="entry name" value="MFS general substrate transporter"/>
    <property type="match status" value="1"/>
</dbReference>
<dbReference type="PANTHER" id="PTHR43124">
    <property type="entry name" value="PURINE EFFLUX PUMP PBUE"/>
    <property type="match status" value="1"/>
</dbReference>
<evidence type="ECO:0000256" key="4">
    <source>
        <dbReference type="ARBA" id="ARBA00022989"/>
    </source>
</evidence>
<evidence type="ECO:0000313" key="10">
    <source>
        <dbReference type="Proteomes" id="UP000054639"/>
    </source>
</evidence>
<evidence type="ECO:0000259" key="7">
    <source>
        <dbReference type="PROSITE" id="PS50850"/>
    </source>
</evidence>
<dbReference type="OrthoDB" id="5670831at2"/>
<evidence type="ECO:0000256" key="5">
    <source>
        <dbReference type="ARBA" id="ARBA00023136"/>
    </source>
</evidence>
<dbReference type="Gene3D" id="1.20.1720.10">
    <property type="entry name" value="Multidrug resistance protein D"/>
    <property type="match status" value="1"/>
</dbReference>
<feature type="transmembrane region" description="Helical" evidence="6">
    <location>
        <begin position="45"/>
        <end position="64"/>
    </location>
</feature>
<comment type="subcellular location">
    <subcellularLocation>
        <location evidence="1">Cell membrane</location>
        <topology evidence="1">Multi-pass membrane protein</topology>
    </subcellularLocation>
</comment>
<feature type="transmembrane region" description="Helical" evidence="6">
    <location>
        <begin position="341"/>
        <end position="359"/>
    </location>
</feature>
<gene>
    <name evidence="9" type="primary">bcr_2</name>
    <name evidence="8" type="ORF">Lqua_1701</name>
    <name evidence="9" type="ORF">NCTC12376_03184</name>
</gene>
<dbReference type="Pfam" id="PF07690">
    <property type="entry name" value="MFS_1"/>
    <property type="match status" value="1"/>
</dbReference>
<dbReference type="RefSeq" id="WP_058473868.1">
    <property type="nucleotide sequence ID" value="NZ_CAAAIL010000002.1"/>
</dbReference>
<sequence length="400" mass="44102">MLIRNIQLFIVIASSILTLVATDILLPSLPQIAQSFAVPSNDVKMIISIFMIGQFATVLIWGIIADLIGRRQTLFIGMVIFFIGSILSLYADSINLLLACRFLQGTGAVVVPVAGWALIQDLYHKDDGARIMSWIGTLVAALPLFAPAIGGKVDVLYGWQMNLYGIAIYSTILCMIMIFLPKHPSNNTIISAPDLKERVQIYGMILKNKTFISYIALFGLLNCGEWCFLTMAPFYYSHVHVSPDKMGLLLMLTSMGFLFGSMLASKLFTRFGVDKTISLGIHIAIISSGLLLAGNYFGWCDYQIFNALDLSMYIFSSALLWGGTTSRALQCFDEFRGSASAVRSLILLCFSAFGTYSGRLLNHESLFPVGIVLFVLALCTLFVFNNKELKAERLAAEAVY</sequence>
<dbReference type="InterPro" id="IPR011701">
    <property type="entry name" value="MFS"/>
</dbReference>
<keyword evidence="10" id="KW-1185">Reference proteome</keyword>
<dbReference type="STRING" id="45072.Lqua_1701"/>
<feature type="domain" description="Major facilitator superfamily (MFS) profile" evidence="7">
    <location>
        <begin position="7"/>
        <end position="388"/>
    </location>
</feature>
<keyword evidence="2" id="KW-1003">Cell membrane</keyword>
<proteinExistence type="predicted"/>
<dbReference type="Proteomes" id="UP000054639">
    <property type="component" value="Unassembled WGS sequence"/>
</dbReference>
<dbReference type="InterPro" id="IPR050189">
    <property type="entry name" value="MFS_Efflux_Transporters"/>
</dbReference>
<keyword evidence="5 6" id="KW-0472">Membrane</keyword>
<dbReference type="GO" id="GO:0005886">
    <property type="term" value="C:plasma membrane"/>
    <property type="evidence" value="ECO:0007669"/>
    <property type="project" value="UniProtKB-SubCell"/>
</dbReference>
<dbReference type="PANTHER" id="PTHR43124:SF3">
    <property type="entry name" value="CHLORAMPHENICOL EFFLUX PUMP RV0191"/>
    <property type="match status" value="1"/>
</dbReference>
<feature type="transmembrane region" description="Helical" evidence="6">
    <location>
        <begin position="161"/>
        <end position="180"/>
    </location>
</feature>
<dbReference type="AlphaFoldDB" id="A0A378KXS3"/>
<evidence type="ECO:0000256" key="6">
    <source>
        <dbReference type="SAM" id="Phobius"/>
    </source>
</evidence>
<evidence type="ECO:0000256" key="3">
    <source>
        <dbReference type="ARBA" id="ARBA00022692"/>
    </source>
</evidence>
<protein>
    <submittedName>
        <fullName evidence="9">Major facilitator superfamily protein</fullName>
    </submittedName>
    <submittedName>
        <fullName evidence="8">Major facilitator superfamily transporter protein</fullName>
    </submittedName>
</protein>
<keyword evidence="4 6" id="KW-1133">Transmembrane helix</keyword>
<feature type="transmembrane region" description="Helical" evidence="6">
    <location>
        <begin position="248"/>
        <end position="265"/>
    </location>
</feature>
<evidence type="ECO:0000313" key="11">
    <source>
        <dbReference type="Proteomes" id="UP000254230"/>
    </source>
</evidence>
<feature type="transmembrane region" description="Helical" evidence="6">
    <location>
        <begin position="310"/>
        <end position="329"/>
    </location>
</feature>
<organism evidence="9 11">
    <name type="scientific">Legionella quateirensis</name>
    <dbReference type="NCBI Taxonomy" id="45072"/>
    <lineage>
        <taxon>Bacteria</taxon>
        <taxon>Pseudomonadati</taxon>
        <taxon>Pseudomonadota</taxon>
        <taxon>Gammaproteobacteria</taxon>
        <taxon>Legionellales</taxon>
        <taxon>Legionellaceae</taxon>
        <taxon>Legionella</taxon>
    </lineage>
</organism>
<keyword evidence="3 6" id="KW-0812">Transmembrane</keyword>
<evidence type="ECO:0000256" key="2">
    <source>
        <dbReference type="ARBA" id="ARBA00022475"/>
    </source>
</evidence>
<evidence type="ECO:0000313" key="9">
    <source>
        <dbReference type="EMBL" id="STY19345.1"/>
    </source>
</evidence>
<dbReference type="EMBL" id="LNYR01000021">
    <property type="protein sequence ID" value="KTD49249.1"/>
    <property type="molecule type" value="Genomic_DNA"/>
</dbReference>
<dbReference type="GO" id="GO:0022857">
    <property type="term" value="F:transmembrane transporter activity"/>
    <property type="evidence" value="ECO:0007669"/>
    <property type="project" value="InterPro"/>
</dbReference>
<dbReference type="Proteomes" id="UP000254230">
    <property type="component" value="Unassembled WGS sequence"/>
</dbReference>
<dbReference type="PROSITE" id="PS50850">
    <property type="entry name" value="MFS"/>
    <property type="match status" value="1"/>
</dbReference>
<evidence type="ECO:0000256" key="1">
    <source>
        <dbReference type="ARBA" id="ARBA00004651"/>
    </source>
</evidence>
<feature type="transmembrane region" description="Helical" evidence="6">
    <location>
        <begin position="365"/>
        <end position="384"/>
    </location>
</feature>